<dbReference type="InterPro" id="IPR011493">
    <property type="entry name" value="GLUG"/>
</dbReference>
<dbReference type="KEGG" id="has:Halsa_0550"/>
<name>E4RPJ2_HALHG</name>
<feature type="domain" description="GLUG" evidence="1">
    <location>
        <begin position="834"/>
        <end position="859"/>
    </location>
</feature>
<feature type="domain" description="GLUG" evidence="1">
    <location>
        <begin position="746"/>
        <end position="772"/>
    </location>
</feature>
<dbReference type="InterPro" id="IPR038177">
    <property type="entry name" value="IAT_beta_sf"/>
</dbReference>
<feature type="domain" description="Inverse autotransporter beta-domain" evidence="2">
    <location>
        <begin position="47"/>
        <end position="136"/>
    </location>
</feature>
<feature type="domain" description="GLUG" evidence="1">
    <location>
        <begin position="692"/>
        <end position="717"/>
    </location>
</feature>
<feature type="domain" description="GLUG" evidence="1">
    <location>
        <begin position="640"/>
        <end position="664"/>
    </location>
</feature>
<reference evidence="3 4" key="1">
    <citation type="submission" date="2010-11" db="EMBL/GenBank/DDBJ databases">
        <title>Complete sequence of Halanaerobium sp. sapolanicus.</title>
        <authorList>
            <consortium name="US DOE Joint Genome Institute"/>
            <person name="Lucas S."/>
            <person name="Copeland A."/>
            <person name="Lapidus A."/>
            <person name="Cheng J.-F."/>
            <person name="Bruce D."/>
            <person name="Goodwin L."/>
            <person name="Pitluck S."/>
            <person name="Davenport K."/>
            <person name="Detter J.C."/>
            <person name="Han C."/>
            <person name="Tapia R."/>
            <person name="Land M."/>
            <person name="Hauser L."/>
            <person name="Jeffries C."/>
            <person name="Kyrpides N."/>
            <person name="Ivanova N."/>
            <person name="Mikhailova N."/>
            <person name="Begemann M.B."/>
            <person name="Mormile M.R."/>
            <person name="Wall J.D."/>
            <person name="Elias D.A."/>
            <person name="Woyke T."/>
        </authorList>
    </citation>
    <scope>NUCLEOTIDE SEQUENCE [LARGE SCALE GENOMIC DNA]</scope>
    <source>
        <strain evidence="4">sapolanicus</strain>
    </source>
</reference>
<proteinExistence type="predicted"/>
<accession>E4RPJ2</accession>
<evidence type="ECO:0000259" key="2">
    <source>
        <dbReference type="Pfam" id="PF11924"/>
    </source>
</evidence>
<dbReference type="EMBL" id="CP002304">
    <property type="protein sequence ID" value="ADQ14015.1"/>
    <property type="molecule type" value="Genomic_DNA"/>
</dbReference>
<protein>
    <recommendedName>
        <fullName evidence="5">GLUG domain protein</fullName>
    </recommendedName>
</protein>
<feature type="domain" description="GLUG" evidence="1">
    <location>
        <begin position="721"/>
        <end position="745"/>
    </location>
</feature>
<dbReference type="STRING" id="656519.Halsa_0550"/>
<evidence type="ECO:0000313" key="3">
    <source>
        <dbReference type="EMBL" id="ADQ14015.1"/>
    </source>
</evidence>
<dbReference type="eggNOG" id="COG3420">
    <property type="taxonomic scope" value="Bacteria"/>
</dbReference>
<gene>
    <name evidence="3" type="ordered locus">Halsa_0550</name>
</gene>
<evidence type="ECO:0000259" key="1">
    <source>
        <dbReference type="Pfam" id="PF07581"/>
    </source>
</evidence>
<dbReference type="Gene3D" id="2.40.160.160">
    <property type="entry name" value="Inverse autotransporter, beta-domain"/>
    <property type="match status" value="1"/>
</dbReference>
<dbReference type="Pfam" id="PF07581">
    <property type="entry name" value="Glug"/>
    <property type="match status" value="6"/>
</dbReference>
<dbReference type="SUPFAM" id="SSF56935">
    <property type="entry name" value="Porins"/>
    <property type="match status" value="1"/>
</dbReference>
<dbReference type="eggNOG" id="COG3210">
    <property type="taxonomic scope" value="Bacteria"/>
</dbReference>
<dbReference type="Gene3D" id="2.160.20.110">
    <property type="match status" value="2"/>
</dbReference>
<evidence type="ECO:0000313" key="4">
    <source>
        <dbReference type="Proteomes" id="UP000007434"/>
    </source>
</evidence>
<evidence type="ECO:0008006" key="5">
    <source>
        <dbReference type="Google" id="ProtNLM"/>
    </source>
</evidence>
<dbReference type="Proteomes" id="UP000007434">
    <property type="component" value="Chromosome"/>
</dbReference>
<dbReference type="Pfam" id="PF11924">
    <property type="entry name" value="IAT_beta"/>
    <property type="match status" value="1"/>
</dbReference>
<dbReference type="InterPro" id="IPR024519">
    <property type="entry name" value="IAT_beta"/>
</dbReference>
<dbReference type="AlphaFoldDB" id="E4RPJ2"/>
<dbReference type="HOGENOM" id="CLU_303994_0_0_9"/>
<keyword evidence="4" id="KW-1185">Reference proteome</keyword>
<dbReference type="OrthoDB" id="2067910at2"/>
<dbReference type="RefSeq" id="WP_013405121.1">
    <property type="nucleotide sequence ID" value="NC_014654.1"/>
</dbReference>
<reference evidence="3 4" key="2">
    <citation type="journal article" date="2011" name="J. Bacteriol.">
        <title>Complete Genome Sequence of the Haloalkaliphilic, Hydrogen Producing Halanaerobium hydrogenoformans.</title>
        <authorList>
            <person name="Brown S.D."/>
            <person name="Begemann M.B."/>
            <person name="Mormile M.R."/>
            <person name="Wall J.D."/>
            <person name="Han C.S."/>
            <person name="Goodwin L.A."/>
            <person name="Pitluck S."/>
            <person name="Land M.L."/>
            <person name="Hauser L.J."/>
            <person name="Elias D.A."/>
        </authorList>
    </citation>
    <scope>NUCLEOTIDE SEQUENCE [LARGE SCALE GENOMIC DNA]</scope>
    <source>
        <strain evidence="4">sapolanicus</strain>
    </source>
</reference>
<organism evidence="3 4">
    <name type="scientific">Halanaerobium hydrogeniformans</name>
    <name type="common">Halanaerobium sp. (strain sapolanicus)</name>
    <dbReference type="NCBI Taxonomy" id="656519"/>
    <lineage>
        <taxon>Bacteria</taxon>
        <taxon>Bacillati</taxon>
        <taxon>Bacillota</taxon>
        <taxon>Clostridia</taxon>
        <taxon>Halanaerobiales</taxon>
        <taxon>Halanaerobiaceae</taxon>
        <taxon>Halanaerobium</taxon>
    </lineage>
</organism>
<feature type="domain" description="GLUG" evidence="1">
    <location>
        <begin position="865"/>
        <end position="887"/>
    </location>
</feature>
<sequence length="972" mass="106960">MKYVSTIIIALLILLIFLTLASPILAEEFDRAARINLRGITGDDFIAQAGVLYPFRNREDSLWYSDVRYRFSDDDIDEWNLGLGYRRKLDNYDNRLAGAYIFRDRRNEFDHYWDMWTLGGEILTDQWDFRLNAYISDDDEVLAPGSTVGGGGLDVNDNQELILTLGNELYYKSMDGLDLEFGRRFTETDSIFRNVGVYGRLFRFSESDTPTITGRQIRIDKQFGDVNKTNWKLGAMWRDDNVRDSKVEATFAVSIPFGRSTAAEVEKEDKTKADILEARMTEQPERDLDIVVGKAVVENGMAGEVIVVENPVLKGESIRVWYVTGDGEYFASGSKDDPIRIERIEYTGDAPKEGDIIVLSGASGDILLNSGNITTLGIPDLDFIELKDYQQLISKRGYAVVKTEVSGELKEFEFRPNVEQATLKINGGFTGDGAIILNQYNTVSGLDIVNNSLEIYDNNTETDIYKGIYQQTLDVNNAPDIRDNKIENFDIGIFFEEIAGSNNQDKIDNLRTFDTEYEKMNEITGAKIVAVHDHLIRDWYDLNSVRYNLAGVYIMKGNLDSDTAGYDQLASENANENKGWEPLGDDNEKFSGHFDGQVYEISNLYISRTTEREVGLFGYIESGSFIENVGLINVDVEGGDYNVGSLVGRNDDGKIANSYAAGNVAGDNNAGGLVGRNNGIIVNSYAEVDITGNDLVGGLVGYNFDGAIDNSYAAGDVKGRQEVGGLAGWSYKGTIDNSYAVGDVTGNERVGGLIGRNDGGTIKESYATGNVITGTNTYSAHLGGLVGDNENGAIVKSYAEGDVTGMNDVGGLVGRNKDGLIKESYATGNIEGERRVGGLVGWNRDNATLENSYATGNVTGTVEDVGGLVGYNYLGTIENSYAAGNVTGDNNVGGLIGRNNDDEQTNNSYWDINSSGQKTSAGGEGRTIEEMIQQDTFEPEWDFEDNWVIIDGESYPYLQWQGEENIPYPPAG</sequence>